<evidence type="ECO:0000256" key="1">
    <source>
        <dbReference type="ARBA" id="ARBA00004168"/>
    </source>
</evidence>
<comment type="subcellular location">
    <subcellularLocation>
        <location evidence="1">Secreted</location>
        <location evidence="1">Cell wall</location>
        <topology evidence="1">Peptidoglycan-anchor</topology>
    </subcellularLocation>
</comment>
<evidence type="ECO:0000313" key="8">
    <source>
        <dbReference type="EMBL" id="MEK8131492.1"/>
    </source>
</evidence>
<dbReference type="SUPFAM" id="SSF158911">
    <property type="entry name" value="NEAT domain-like"/>
    <property type="match status" value="8"/>
</dbReference>
<evidence type="ECO:0000259" key="6">
    <source>
        <dbReference type="PROSITE" id="PS50978"/>
    </source>
</evidence>
<dbReference type="PROSITE" id="PS50978">
    <property type="entry name" value="NEAT"/>
    <property type="match status" value="8"/>
</dbReference>
<dbReference type="EMBL" id="JBBPCC010000021">
    <property type="protein sequence ID" value="MEK8131492.1"/>
    <property type="molecule type" value="Genomic_DNA"/>
</dbReference>
<evidence type="ECO:0000256" key="3">
    <source>
        <dbReference type="ARBA" id="ARBA00022525"/>
    </source>
</evidence>
<evidence type="ECO:0000256" key="5">
    <source>
        <dbReference type="ARBA" id="ARBA00023088"/>
    </source>
</evidence>
<evidence type="ECO:0000313" key="9">
    <source>
        <dbReference type="Proteomes" id="UP001469365"/>
    </source>
</evidence>
<dbReference type="Pfam" id="PF00395">
    <property type="entry name" value="SLH"/>
    <property type="match status" value="3"/>
</dbReference>
<name>A0ABU9DRL5_9BACL</name>
<protein>
    <submittedName>
        <fullName evidence="8">NEAT domain-containing protein</fullName>
    </submittedName>
</protein>
<feature type="domain" description="NEAT" evidence="6">
    <location>
        <begin position="915"/>
        <end position="1040"/>
    </location>
</feature>
<dbReference type="CDD" id="cd06920">
    <property type="entry name" value="NEAT"/>
    <property type="match status" value="8"/>
</dbReference>
<keyword evidence="2" id="KW-0134">Cell wall</keyword>
<comment type="caution">
    <text evidence="8">The sequence shown here is derived from an EMBL/GenBank/DDBJ whole genome shotgun (WGS) entry which is preliminary data.</text>
</comment>
<reference evidence="8 9" key="1">
    <citation type="submission" date="2024-04" db="EMBL/GenBank/DDBJ databases">
        <title>draft genome sequnece of Paenibacillus filicis.</title>
        <authorList>
            <person name="Kim D.-U."/>
        </authorList>
    </citation>
    <scope>NUCLEOTIDE SEQUENCE [LARGE SCALE GENOMIC DNA]</scope>
    <source>
        <strain evidence="8 9">KACC14197</strain>
    </source>
</reference>
<gene>
    <name evidence="8" type="ORF">WMW72_26645</name>
</gene>
<feature type="domain" description="NEAT" evidence="6">
    <location>
        <begin position="1586"/>
        <end position="1707"/>
    </location>
</feature>
<dbReference type="PROSITE" id="PS51272">
    <property type="entry name" value="SLH"/>
    <property type="match status" value="3"/>
</dbReference>
<evidence type="ECO:0000259" key="7">
    <source>
        <dbReference type="PROSITE" id="PS51272"/>
    </source>
</evidence>
<dbReference type="Gene3D" id="1.20.1270.90">
    <property type="entry name" value="AF1782-like"/>
    <property type="match status" value="4"/>
</dbReference>
<feature type="domain" description="NEAT" evidence="6">
    <location>
        <begin position="43"/>
        <end position="192"/>
    </location>
</feature>
<keyword evidence="5" id="KW-0572">Peptidoglycan-anchor</keyword>
<dbReference type="SMART" id="SM00725">
    <property type="entry name" value="NEAT"/>
    <property type="match status" value="8"/>
</dbReference>
<feature type="domain" description="NEAT" evidence="6">
    <location>
        <begin position="1725"/>
        <end position="1852"/>
    </location>
</feature>
<feature type="domain" description="NEAT" evidence="6">
    <location>
        <begin position="792"/>
        <end position="918"/>
    </location>
</feature>
<accession>A0ABU9DRL5</accession>
<dbReference type="InterPro" id="IPR001119">
    <property type="entry name" value="SLH_dom"/>
</dbReference>
<dbReference type="PANTHER" id="PTHR37824">
    <property type="entry name" value="IRON-REGULATED SURFACE DETERMINANT PROTEIN C"/>
    <property type="match status" value="1"/>
</dbReference>
<sequence>MYIKLKSSLKQFIARWLSLALFLSTLLSALNVSIGTAWAENFTSDGEYAVNYRYLKDGSSDSSAANPFMHVENTGKLIVKNGSTKFEHQITLKNYNYFKYLGFRKPGAEKAYINPVTHEIQGMDGYQTVPVRDAGDGSGNKIVTINVEDMAKKPDLLMHIVIKDDPDYGPDFVYDNWYNVQLLIDTNNGQECVNPVPPVITLQQLQGLVSEAKSVTASTYEGTSLGEYPTGSKQPLNANISLANGLIVSGNAPSEVTRDVYHSLTLSLDKYKFSVNSQQNKTGLTQQFFESQEAYNNLHEIGYAECKEGFTYPPVTPGEYSKGTKDSLNTYLTSISTNTMPRSVLQNVYATESNIRTATTRLTSYQPNKYVVVETPKLIVLDSLNPTSTPSQKAPEIAETATFINTSSNASQVGNDRVRANLTFKGVAPTEIVQSTPNRYSVNNGAGFSIEGLDYANEAQRALPLLKSTDAQKKVYQVIVRDSGIQDKFWEGRSYVRYKLNGETKEVYISYNGNQLDALNQTLNEAKKLYGQSTTPLPGEEQAYAEAKAVLQAKIDEAQPVASNLAETRPKIVTATTALKQAADAFKAKAQFVLNFSALHATKDEASSMDRYFVKPGNYSDVNGKKRITLTLKDSTTIPSFKVEQNGVLVETTVVSRDTAANTRVVQFETADLTTLLNAQVHVSTVANGQPYEMDHNIRLRLYTTDKASLAAVIASAQGKHDAAVEGTAVGQYPAGSKATLKTAIDAAKVVNASASAAQAAVESATAALQQAVTTFEAAVIVTNPGGGGSNLPDGDYAIGFRIYKKGSNENSVMYSYVDPNSGKLTIVDGKKFVSFKLKQNAEILSFKTDRNGVLVETDKVSVDQAANMRVVRFPVSDLSARLSGWVKIYWVLPPPIGLYDHEYDVEIGFDQPSIPETQYDLNFSALHATKDEASSMDRYFVKPGKYSDVNGKKKITLTLKDSTTIPSFKVEQNGVLVETTVVSRDTAANTRVVQFETADLTTLLNAQVHVSTVANGQPYEMDHNIRLKLYATDKASLATLIASAQSKYDAAVEGTSAGQYPAGSKAILKTAIDAAKSVNASASASQQAIESAAAALKQAVTVFDAAVIVTTPGGGGGQLPNGEYPIEYHIYKKGTSENSVMYDYVDRNSGKLIVDGDQKYVTFTLNKNAEILSFKTERNGVLVETDKVSVDTAANTRVVKFPVTDLSKRLNGWVKIYWDLPPPLGLYDHEYDVELGFGQPVVPGVQQDLNFSVLHATKDEASSMDRYFVKPGKYTDVNGKKRITLTLKDSTTIPSLKVEQNGVLVETTIVSRDTAANTRVVQFETADLTTLLNAQVHVSTIANGQPYEMDHNIRLKLSPTDKAGLTALIASAQSKHDAAVEGTATGQYPAGSKAALKAAIDAAKAVSSSISASQQAVDAAGVALQKALNVLIASIILANDNYTMTLPATITDSSGTPLSNFVSTGAKLNVNNGKQVATFELKGGVTLKKVQKKKADGTLEDVQLQQQAVAAKQKEAVTILAADSGSKSISFEVDRTADYVLTLAGADHVEREFVIPLANSTVAPVPAGPGPGGPSGPGTGPVQDYPDGTYSINFKFLKYNADTVSVMHDYVVTPGKLTIDNGIKYFEFILKQSKQIPQFKIDNGGGLSTPEVSASDETKNTRTFKFTVPNLNDKLHGWVDVNWPEINYVHNYDVHLQFDKSSLKSIPNGANPGEVDVKPLSQAYTAGEYSIEYELNLRGSKQTSITNAYIKHPAKLIVKDGKSYLQVTVSHKEVTGLKIENESVLKDAEIVSTNEQRNERTLQFEVKDTKTKIFAQFTMAVPGKYSGEYGVEFVLDGTSIMPYKEQAVEGGKDPGKQPTKPGLSSFADVEDHWAKALIERAVGLGLVNGYEDGTFRPNDAVTRAEFTALLGRTLKLEGSEDELNFTDAAEIPSWVKPQLGAVVKAGIIGGYEDGTFQASRQISRTELAVIVTRALKLDVDTHAQASFADAGSIPQWAQAHVAAAHQHGLISGRDHNEFAPNESATRAEAVKLILALLSEVK</sequence>
<dbReference type="Proteomes" id="UP001469365">
    <property type="component" value="Unassembled WGS sequence"/>
</dbReference>
<feature type="domain" description="SLH" evidence="7">
    <location>
        <begin position="1862"/>
        <end position="1925"/>
    </location>
</feature>
<feature type="domain" description="NEAT" evidence="6">
    <location>
        <begin position="1243"/>
        <end position="1366"/>
    </location>
</feature>
<keyword evidence="9" id="KW-1185">Reference proteome</keyword>
<feature type="domain" description="NEAT" evidence="6">
    <location>
        <begin position="1120"/>
        <end position="1246"/>
    </location>
</feature>
<feature type="domain" description="SLH" evidence="7">
    <location>
        <begin position="1926"/>
        <end position="1983"/>
    </location>
</feature>
<keyword evidence="3" id="KW-0964">Secreted</keyword>
<evidence type="ECO:0000256" key="2">
    <source>
        <dbReference type="ARBA" id="ARBA00022512"/>
    </source>
</evidence>
<dbReference type="InterPro" id="IPR037250">
    <property type="entry name" value="NEAT_dom_sf"/>
</dbReference>
<evidence type="ECO:0000256" key="4">
    <source>
        <dbReference type="ARBA" id="ARBA00022729"/>
    </source>
</evidence>
<proteinExistence type="predicted"/>
<keyword evidence="4" id="KW-0732">Signal</keyword>
<feature type="domain" description="NEAT" evidence="6">
    <location>
        <begin position="587"/>
        <end position="712"/>
    </location>
</feature>
<dbReference type="PANTHER" id="PTHR37824:SF1">
    <property type="entry name" value="IRON-REGULATED SURFACE DETERMINANT PROTEIN C"/>
    <property type="match status" value="1"/>
</dbReference>
<dbReference type="Pfam" id="PF05031">
    <property type="entry name" value="NEAT"/>
    <property type="match status" value="8"/>
</dbReference>
<organism evidence="8 9">
    <name type="scientific">Paenibacillus filicis</name>
    <dbReference type="NCBI Taxonomy" id="669464"/>
    <lineage>
        <taxon>Bacteria</taxon>
        <taxon>Bacillati</taxon>
        <taxon>Bacillota</taxon>
        <taxon>Bacilli</taxon>
        <taxon>Bacillales</taxon>
        <taxon>Paenibacillaceae</taxon>
        <taxon>Paenibacillus</taxon>
    </lineage>
</organism>
<feature type="domain" description="SLH" evidence="7">
    <location>
        <begin position="1985"/>
        <end position="2042"/>
    </location>
</feature>
<dbReference type="InterPro" id="IPR006635">
    <property type="entry name" value="NEAT_dom"/>
</dbReference>
<dbReference type="InterPro" id="IPR050436">
    <property type="entry name" value="IsdA"/>
</dbReference>
<dbReference type="Pfam" id="PF07554">
    <property type="entry name" value="FIVAR"/>
    <property type="match status" value="3"/>
</dbReference>
<dbReference type="Gene3D" id="2.60.40.1850">
    <property type="match status" value="8"/>
</dbReference>